<dbReference type="Gene3D" id="3.40.50.1000">
    <property type="entry name" value="HAD superfamily/HAD-like"/>
    <property type="match status" value="1"/>
</dbReference>
<dbReference type="PANTHER" id="PTHR48085">
    <property type="entry name" value="CADMIUM/ZINC-TRANSPORTING ATPASE HMA2-RELATED"/>
    <property type="match status" value="1"/>
</dbReference>
<evidence type="ECO:0000256" key="5">
    <source>
        <dbReference type="SAM" id="Phobius"/>
    </source>
</evidence>
<comment type="caution">
    <text evidence="6">The sequence shown here is derived from an EMBL/GenBank/DDBJ whole genome shotgun (WGS) entry which is preliminary data.</text>
</comment>
<keyword evidence="5" id="KW-0472">Membrane</keyword>
<comment type="catalytic activity">
    <reaction evidence="4">
        <text>Cd(2+)(in) + ATP + H2O = Cd(2+)(out) + ADP + phosphate + H(+)</text>
        <dbReference type="Rhea" id="RHEA:12132"/>
        <dbReference type="ChEBI" id="CHEBI:15377"/>
        <dbReference type="ChEBI" id="CHEBI:15378"/>
        <dbReference type="ChEBI" id="CHEBI:30616"/>
        <dbReference type="ChEBI" id="CHEBI:43474"/>
        <dbReference type="ChEBI" id="CHEBI:48775"/>
        <dbReference type="ChEBI" id="CHEBI:456216"/>
        <dbReference type="EC" id="7.2.2.21"/>
    </reaction>
</comment>
<organism evidence="6 7">
    <name type="scientific">Cytobacillus oceanisediminis</name>
    <dbReference type="NCBI Taxonomy" id="665099"/>
    <lineage>
        <taxon>Bacteria</taxon>
        <taxon>Bacillati</taxon>
        <taxon>Bacillota</taxon>
        <taxon>Bacilli</taxon>
        <taxon>Bacillales</taxon>
        <taxon>Bacillaceae</taxon>
        <taxon>Cytobacillus</taxon>
    </lineage>
</organism>
<keyword evidence="5" id="KW-0812">Transmembrane</keyword>
<gene>
    <name evidence="6" type="ORF">DFO73_105124</name>
</gene>
<dbReference type="SUPFAM" id="SSF56784">
    <property type="entry name" value="HAD-like"/>
    <property type="match status" value="1"/>
</dbReference>
<proteinExistence type="inferred from homology"/>
<sequence>MLTGDNTGTANAIGDQVGVSDIKAELLPQDKLMFIKDLRNKYDRVAMVGDGVNDAPALAASTVGVAMGGAGTDTALETADIALMADDLGKLPFTVKISRKALSIIKQNITFSLGIKLVALLLVIPGWLTLWIAIFADMGATLIVTLNGLRLLRIKDK</sequence>
<evidence type="ECO:0000313" key="7">
    <source>
        <dbReference type="Proteomes" id="UP000247150"/>
    </source>
</evidence>
<accession>A0A2V2ZXQ0</accession>
<dbReference type="NCBIfam" id="TIGR01494">
    <property type="entry name" value="ATPase_P-type"/>
    <property type="match status" value="1"/>
</dbReference>
<dbReference type="Proteomes" id="UP000247150">
    <property type="component" value="Unassembled WGS sequence"/>
</dbReference>
<dbReference type="EC" id="7.2.2.21" evidence="3"/>
<reference evidence="6 7" key="1">
    <citation type="submission" date="2018-05" db="EMBL/GenBank/DDBJ databases">
        <title>Freshwater and sediment microbial communities from various areas in North America, analyzing microbe dynamics in response to fracking.</title>
        <authorList>
            <person name="Lamendella R."/>
        </authorList>
    </citation>
    <scope>NUCLEOTIDE SEQUENCE [LARGE SCALE GENOMIC DNA]</scope>
    <source>
        <strain evidence="6 7">15_TX</strain>
    </source>
</reference>
<evidence type="ECO:0000256" key="3">
    <source>
        <dbReference type="ARBA" id="ARBA00039103"/>
    </source>
</evidence>
<dbReference type="Pfam" id="PF00702">
    <property type="entry name" value="Hydrolase"/>
    <property type="match status" value="1"/>
</dbReference>
<dbReference type="PANTHER" id="PTHR48085:SF5">
    <property type="entry name" value="CADMIUM_ZINC-TRANSPORTING ATPASE HMA4-RELATED"/>
    <property type="match status" value="1"/>
</dbReference>
<dbReference type="GO" id="GO:0016887">
    <property type="term" value="F:ATP hydrolysis activity"/>
    <property type="evidence" value="ECO:0007669"/>
    <property type="project" value="InterPro"/>
</dbReference>
<evidence type="ECO:0000313" key="6">
    <source>
        <dbReference type="EMBL" id="PWW28887.1"/>
    </source>
</evidence>
<dbReference type="GO" id="GO:0008551">
    <property type="term" value="F:P-type cadmium transporter activity"/>
    <property type="evidence" value="ECO:0007669"/>
    <property type="project" value="UniProtKB-EC"/>
</dbReference>
<dbReference type="GO" id="GO:0005524">
    <property type="term" value="F:ATP binding"/>
    <property type="evidence" value="ECO:0007669"/>
    <property type="project" value="InterPro"/>
</dbReference>
<feature type="transmembrane region" description="Helical" evidence="5">
    <location>
        <begin position="108"/>
        <end position="124"/>
    </location>
</feature>
<keyword evidence="2" id="KW-0104">Cadmium</keyword>
<dbReference type="PRINTS" id="PR00120">
    <property type="entry name" value="HATPASE"/>
</dbReference>
<evidence type="ECO:0000256" key="2">
    <source>
        <dbReference type="ARBA" id="ARBA00022539"/>
    </source>
</evidence>
<comment type="similarity">
    <text evidence="1">Belongs to the cation transport ATPase (P-type) (TC 3.A.3) family. Type IB subfamily.</text>
</comment>
<dbReference type="InterPro" id="IPR036412">
    <property type="entry name" value="HAD-like_sf"/>
</dbReference>
<dbReference type="InterPro" id="IPR001757">
    <property type="entry name" value="P_typ_ATPase"/>
</dbReference>
<dbReference type="EMBL" id="QGTW01000005">
    <property type="protein sequence ID" value="PWW28887.1"/>
    <property type="molecule type" value="Genomic_DNA"/>
</dbReference>
<dbReference type="AlphaFoldDB" id="A0A2V2ZXQ0"/>
<dbReference type="GO" id="GO:0016020">
    <property type="term" value="C:membrane"/>
    <property type="evidence" value="ECO:0007669"/>
    <property type="project" value="InterPro"/>
</dbReference>
<keyword evidence="5" id="KW-1133">Transmembrane helix</keyword>
<protein>
    <recommendedName>
        <fullName evidence="3">Cd(2+)-exporting ATPase</fullName>
        <ecNumber evidence="3">7.2.2.21</ecNumber>
    </recommendedName>
</protein>
<evidence type="ECO:0000256" key="1">
    <source>
        <dbReference type="ARBA" id="ARBA00006024"/>
    </source>
</evidence>
<name>A0A2V2ZXQ0_9BACI</name>
<dbReference type="InterPro" id="IPR051014">
    <property type="entry name" value="Cation_Transport_ATPase_IB"/>
</dbReference>
<evidence type="ECO:0000256" key="4">
    <source>
        <dbReference type="ARBA" id="ARBA00049338"/>
    </source>
</evidence>
<dbReference type="InterPro" id="IPR023214">
    <property type="entry name" value="HAD_sf"/>
</dbReference>